<feature type="non-terminal residue" evidence="6">
    <location>
        <position position="1"/>
    </location>
</feature>
<dbReference type="PANTHER" id="PTHR21179">
    <property type="entry name" value="SERINE-TYPE ENDOPEPTIDASE INHIBITOR"/>
    <property type="match status" value="1"/>
</dbReference>
<feature type="chain" id="PRO_5045315111" description="Kazal-like domain-containing protein" evidence="4">
    <location>
        <begin position="17"/>
        <end position="151"/>
    </location>
</feature>
<dbReference type="Proteomes" id="UP000837857">
    <property type="component" value="Chromosome 15"/>
</dbReference>
<evidence type="ECO:0000259" key="5">
    <source>
        <dbReference type="PROSITE" id="PS51465"/>
    </source>
</evidence>
<evidence type="ECO:0000256" key="4">
    <source>
        <dbReference type="SAM" id="SignalP"/>
    </source>
</evidence>
<name>A0ABN8HYX6_9NEOP</name>
<dbReference type="InterPro" id="IPR036058">
    <property type="entry name" value="Kazal_dom_sf"/>
</dbReference>
<accession>A0ABN8HYX6</accession>
<keyword evidence="3" id="KW-1015">Disulfide bond</keyword>
<dbReference type="InterPro" id="IPR002350">
    <property type="entry name" value="Kazal_dom"/>
</dbReference>
<sequence length="151" mass="16242">MVGLALAAMCCGAVVARSPCVCPRHPNPVCGSDGQTYGSACFLQCARSHNPDLTVASEGPCEPPTADPADEEFARPPFDIRQEATSCSCPRKAQPVCGSDDNTYHNPCMLDCARSGNSSLYMNKDGPCDRNHVMQCLHEHDKKLRIDISLS</sequence>
<dbReference type="Gene3D" id="3.30.60.30">
    <property type="match status" value="2"/>
</dbReference>
<protein>
    <recommendedName>
        <fullName evidence="5">Kazal-like domain-containing protein</fullName>
    </recommendedName>
</protein>
<evidence type="ECO:0000256" key="1">
    <source>
        <dbReference type="ARBA" id="ARBA00004613"/>
    </source>
</evidence>
<feature type="domain" description="Kazal-like" evidence="5">
    <location>
        <begin position="81"/>
        <end position="130"/>
    </location>
</feature>
<evidence type="ECO:0000313" key="7">
    <source>
        <dbReference type="Proteomes" id="UP000837857"/>
    </source>
</evidence>
<gene>
    <name evidence="6" type="ORF">IPOD504_LOCUS4595</name>
</gene>
<dbReference type="CDD" id="cd00104">
    <property type="entry name" value="KAZAL_FS"/>
    <property type="match status" value="2"/>
</dbReference>
<organism evidence="6 7">
    <name type="scientific">Iphiclides podalirius</name>
    <name type="common">scarce swallowtail</name>
    <dbReference type="NCBI Taxonomy" id="110791"/>
    <lineage>
        <taxon>Eukaryota</taxon>
        <taxon>Metazoa</taxon>
        <taxon>Ecdysozoa</taxon>
        <taxon>Arthropoda</taxon>
        <taxon>Hexapoda</taxon>
        <taxon>Insecta</taxon>
        <taxon>Pterygota</taxon>
        <taxon>Neoptera</taxon>
        <taxon>Endopterygota</taxon>
        <taxon>Lepidoptera</taxon>
        <taxon>Glossata</taxon>
        <taxon>Ditrysia</taxon>
        <taxon>Papilionoidea</taxon>
        <taxon>Papilionidae</taxon>
        <taxon>Papilioninae</taxon>
        <taxon>Iphiclides</taxon>
    </lineage>
</organism>
<keyword evidence="2" id="KW-0964">Secreted</keyword>
<dbReference type="SMART" id="SM00280">
    <property type="entry name" value="KAZAL"/>
    <property type="match status" value="2"/>
</dbReference>
<dbReference type="SUPFAM" id="SSF100895">
    <property type="entry name" value="Kazal-type serine protease inhibitors"/>
    <property type="match status" value="2"/>
</dbReference>
<dbReference type="PROSITE" id="PS51465">
    <property type="entry name" value="KAZAL_2"/>
    <property type="match status" value="2"/>
</dbReference>
<feature type="signal peptide" evidence="4">
    <location>
        <begin position="1"/>
        <end position="16"/>
    </location>
</feature>
<feature type="domain" description="Kazal-like" evidence="5">
    <location>
        <begin position="14"/>
        <end position="63"/>
    </location>
</feature>
<dbReference type="PROSITE" id="PS00282">
    <property type="entry name" value="KAZAL_1"/>
    <property type="match status" value="2"/>
</dbReference>
<dbReference type="InterPro" id="IPR039932">
    <property type="entry name" value="Spink4-like"/>
</dbReference>
<dbReference type="EMBL" id="OW152827">
    <property type="protein sequence ID" value="CAH2044132.1"/>
    <property type="molecule type" value="Genomic_DNA"/>
</dbReference>
<keyword evidence="7" id="KW-1185">Reference proteome</keyword>
<dbReference type="PANTHER" id="PTHR21179:SF0">
    <property type="entry name" value="SERINE PROTEASE INHIBITOR KAZAL-TYPE 4"/>
    <property type="match status" value="1"/>
</dbReference>
<evidence type="ECO:0000256" key="3">
    <source>
        <dbReference type="ARBA" id="ARBA00023157"/>
    </source>
</evidence>
<evidence type="ECO:0000256" key="2">
    <source>
        <dbReference type="ARBA" id="ARBA00022525"/>
    </source>
</evidence>
<dbReference type="Pfam" id="PF00050">
    <property type="entry name" value="Kazal_1"/>
    <property type="match status" value="1"/>
</dbReference>
<dbReference type="Pfam" id="PF07648">
    <property type="entry name" value="Kazal_2"/>
    <property type="match status" value="1"/>
</dbReference>
<comment type="subcellular location">
    <subcellularLocation>
        <location evidence="1">Secreted</location>
    </subcellularLocation>
</comment>
<proteinExistence type="predicted"/>
<evidence type="ECO:0000313" key="6">
    <source>
        <dbReference type="EMBL" id="CAH2044132.1"/>
    </source>
</evidence>
<reference evidence="6" key="1">
    <citation type="submission" date="2022-03" db="EMBL/GenBank/DDBJ databases">
        <authorList>
            <person name="Martin H S."/>
        </authorList>
    </citation>
    <scope>NUCLEOTIDE SEQUENCE</scope>
</reference>
<keyword evidence="4" id="KW-0732">Signal</keyword>